<reference evidence="2" key="1">
    <citation type="submission" date="2020-04" db="EMBL/GenBank/DDBJ databases">
        <authorList>
            <person name="Chiriac C."/>
            <person name="Salcher M."/>
            <person name="Ghai R."/>
            <person name="Kavagutti S V."/>
        </authorList>
    </citation>
    <scope>NUCLEOTIDE SEQUENCE</scope>
</reference>
<name>A0A6J5L8Q5_9CAUD</name>
<evidence type="ECO:0000256" key="1">
    <source>
        <dbReference type="SAM" id="MobiDB-lite"/>
    </source>
</evidence>
<dbReference type="EMBL" id="LR796238">
    <property type="protein sequence ID" value="CAB4130395.1"/>
    <property type="molecule type" value="Genomic_DNA"/>
</dbReference>
<evidence type="ECO:0000313" key="2">
    <source>
        <dbReference type="EMBL" id="CAB4130395.1"/>
    </source>
</evidence>
<feature type="region of interest" description="Disordered" evidence="1">
    <location>
        <begin position="267"/>
        <end position="307"/>
    </location>
</feature>
<organism evidence="2">
    <name type="scientific">uncultured Caudovirales phage</name>
    <dbReference type="NCBI Taxonomy" id="2100421"/>
    <lineage>
        <taxon>Viruses</taxon>
        <taxon>Duplodnaviria</taxon>
        <taxon>Heunggongvirae</taxon>
        <taxon>Uroviricota</taxon>
        <taxon>Caudoviricetes</taxon>
        <taxon>Peduoviridae</taxon>
        <taxon>Maltschvirus</taxon>
        <taxon>Maltschvirus maltsch</taxon>
    </lineage>
</organism>
<feature type="compositionally biased region" description="Polar residues" evidence="1">
    <location>
        <begin position="297"/>
        <end position="307"/>
    </location>
</feature>
<gene>
    <name evidence="2" type="ORF">UFOVP119_19</name>
</gene>
<protein>
    <submittedName>
        <fullName evidence="2">Uncharacterized protein</fullName>
    </submittedName>
</protein>
<accession>A0A6J5L8Q5</accession>
<feature type="region of interest" description="Disordered" evidence="1">
    <location>
        <begin position="1"/>
        <end position="39"/>
    </location>
</feature>
<sequence>MSSITKEEAKGRYNPETAQFDPVPQKLASGGVPPVTKLVGEAPSEATIPPLAPGAFHTVPSNIVPVQPPAPAAPAQPKPQLLSGGKVQAIVPTSIEEAMRLAKAVAFAGWAPKSYLKDPKNADAGYDEYKIMLGILHGMELGLTPLAALSSIAVINGAPSVWGDGALAIVLASGHVGNLTESPILNSEGVAIGYSCSAERKGVLSVFTHSFTMADAQAAGLSTKSGPWQNYPIRMCQMRARAWTLRAAFADVLRGLSIAEEVQDIPAEPAAPERAVLRPGATAKSALDDFDGKPATQKETNGHNSNS</sequence>
<feature type="compositionally biased region" description="Basic and acidic residues" evidence="1">
    <location>
        <begin position="1"/>
        <end position="13"/>
    </location>
</feature>
<proteinExistence type="predicted"/>